<dbReference type="PANTHER" id="PTHR43798">
    <property type="entry name" value="MONOACYLGLYCEROL LIPASE"/>
    <property type="match status" value="1"/>
</dbReference>
<evidence type="ECO:0000313" key="4">
    <source>
        <dbReference type="Proteomes" id="UP000003900"/>
    </source>
</evidence>
<dbReference type="InterPro" id="IPR029058">
    <property type="entry name" value="AB_hydrolase_fold"/>
</dbReference>
<keyword evidence="1" id="KW-1133">Transmembrane helix</keyword>
<dbReference type="GO" id="GO:0016020">
    <property type="term" value="C:membrane"/>
    <property type="evidence" value="ECO:0007669"/>
    <property type="project" value="TreeGrafter"/>
</dbReference>
<feature type="transmembrane region" description="Helical" evidence="1">
    <location>
        <begin position="20"/>
        <end position="40"/>
    </location>
</feature>
<dbReference type="PATRIC" id="fig|1131935.3.peg.5718"/>
<keyword evidence="1" id="KW-0472">Membrane</keyword>
<gene>
    <name evidence="3" type="ORF">PDENDC454_27638</name>
</gene>
<feature type="domain" description="AB hydrolase-1" evidence="2">
    <location>
        <begin position="73"/>
        <end position="178"/>
    </location>
</feature>
<name>H3SPL7_9BACL</name>
<organism evidence="3 4">
    <name type="scientific">Paenibacillus dendritiformis C454</name>
    <dbReference type="NCBI Taxonomy" id="1131935"/>
    <lineage>
        <taxon>Bacteria</taxon>
        <taxon>Bacillati</taxon>
        <taxon>Bacillota</taxon>
        <taxon>Bacilli</taxon>
        <taxon>Bacillales</taxon>
        <taxon>Paenibacillaceae</taxon>
        <taxon>Paenibacillus</taxon>
    </lineage>
</organism>
<dbReference type="EMBL" id="AHKH01000187">
    <property type="protein sequence ID" value="EHQ58967.1"/>
    <property type="molecule type" value="Genomic_DNA"/>
</dbReference>
<dbReference type="Pfam" id="PF00561">
    <property type="entry name" value="Abhydrolase_1"/>
    <property type="match status" value="1"/>
</dbReference>
<dbReference type="AlphaFoldDB" id="H3SPL7"/>
<keyword evidence="1" id="KW-0812">Transmembrane</keyword>
<dbReference type="STRING" id="1131935.PDENDC454_27638"/>
<dbReference type="InterPro" id="IPR050266">
    <property type="entry name" value="AB_hydrolase_sf"/>
</dbReference>
<dbReference type="GO" id="GO:0016787">
    <property type="term" value="F:hydrolase activity"/>
    <property type="evidence" value="ECO:0007669"/>
    <property type="project" value="UniProtKB-KW"/>
</dbReference>
<comment type="caution">
    <text evidence="3">The sequence shown here is derived from an EMBL/GenBank/DDBJ whole genome shotgun (WGS) entry which is preliminary data.</text>
</comment>
<dbReference type="Gene3D" id="3.40.50.1820">
    <property type="entry name" value="alpha/beta hydrolase"/>
    <property type="match status" value="1"/>
</dbReference>
<evidence type="ECO:0000313" key="3">
    <source>
        <dbReference type="EMBL" id="EHQ58967.1"/>
    </source>
</evidence>
<dbReference type="PANTHER" id="PTHR43798:SF33">
    <property type="entry name" value="HYDROLASE, PUTATIVE (AFU_ORTHOLOGUE AFUA_2G14860)-RELATED"/>
    <property type="match status" value="1"/>
</dbReference>
<dbReference type="SUPFAM" id="SSF53474">
    <property type="entry name" value="alpha/beta-Hydrolases"/>
    <property type="match status" value="1"/>
</dbReference>
<accession>H3SPL7</accession>
<protein>
    <submittedName>
        <fullName evidence="3">Alpa/beta hydrolase-thioesterase</fullName>
    </submittedName>
</protein>
<dbReference type="Proteomes" id="UP000003900">
    <property type="component" value="Unassembled WGS sequence"/>
</dbReference>
<evidence type="ECO:0000259" key="2">
    <source>
        <dbReference type="Pfam" id="PF00561"/>
    </source>
</evidence>
<dbReference type="InterPro" id="IPR000073">
    <property type="entry name" value="AB_hydrolase_1"/>
</dbReference>
<proteinExistence type="predicted"/>
<evidence type="ECO:0000256" key="1">
    <source>
        <dbReference type="SAM" id="Phobius"/>
    </source>
</evidence>
<dbReference type="RefSeq" id="WP_006679992.1">
    <property type="nucleotide sequence ID" value="NZ_AHKH01000187.1"/>
</dbReference>
<keyword evidence="3" id="KW-0378">Hydrolase</keyword>
<reference evidence="3 4" key="1">
    <citation type="journal article" date="2012" name="J. Bacteriol.">
        <title>Genome Sequence of the Pattern-Forming Social Bacterium Paenibacillus dendritiformis C454 Chiral Morphotype.</title>
        <authorList>
            <person name="Sirota-Madi A."/>
            <person name="Olender T."/>
            <person name="Helman Y."/>
            <person name="Brainis I."/>
            <person name="Finkelshtein A."/>
            <person name="Roth D."/>
            <person name="Hagai E."/>
            <person name="Leshkowitz D."/>
            <person name="Brodsky L."/>
            <person name="Galatenko V."/>
            <person name="Nikolaev V."/>
            <person name="Gutnick D.L."/>
            <person name="Lancet D."/>
            <person name="Ben-Jacob E."/>
        </authorList>
    </citation>
    <scope>NUCLEOTIDE SEQUENCE [LARGE SCALE GENOMIC DNA]</scope>
    <source>
        <strain evidence="3 4">C454</strain>
    </source>
</reference>
<keyword evidence="4" id="KW-1185">Reference proteome</keyword>
<sequence>MKTAVEESKPTKKKRGKTLLLIVLAALALLIGFGFVYEWIASEQARRNDPPPGQLVDVGGYRLHIHKFGAGSPTIVLEAGSGETSLSWRDIPEQLAAYATVVSYDRGGYAWSEPANTERTGANIVRELHAALEQEGLSGPYIMVGHSLGGMYARLFAQTYRDEVAGLVLIDARPENDERETRAILERENFQGNPPAYVLKLLKTSGVLRLFQDVLLEGLVAKEDRERFLNVIAQPHFFEAKEEEAQLAAATEDAIRGQQLGALPVRIIARGIPQNYSQAGISPEGGQKMEEIWQAGQREMLNISTDSELIVAKKSGHMVIHDEPELVVEVIRGLLEQVRGE</sequence>